<dbReference type="AlphaFoldDB" id="A0A6P4CDQ5"/>
<sequence length="286" mass="31418">MAAQNSDACPSRSSSISEGSGNNTNNSRDNDLATELVDQASNSRTMLAFVKLSNDDSSLRCSSKVQELDFFNPGKRVTKESSPSLANNIDEGKNKNTEEKTTSESRTFSCNFCNRNFSSSQALGGHQNAHKQERAIAKRRQAIDATGFGHPHFPYYSTYPSLTSHPLYNRALGVRIDSMIHKPNSYPWSRLRFDHNNHNWSRSGMLEGLQLNGGGSSNLNLFREDDNGGSRTIPLFGVSSTDVASTSNAAINNNPTIRIDDTHDQNPKPDEPSTTMSPSLDLSLKL</sequence>
<keyword evidence="9" id="KW-1185">Reference proteome</keyword>
<comment type="subcellular location">
    <subcellularLocation>
        <location evidence="1">Nucleus</location>
    </subcellularLocation>
</comment>
<dbReference type="InterPro" id="IPR044246">
    <property type="entry name" value="ZFP3-like"/>
</dbReference>
<dbReference type="PANTHER" id="PTHR47287:SF9">
    <property type="entry name" value="ZINC FINGER PROTEIN 4-LIKE"/>
    <property type="match status" value="1"/>
</dbReference>
<evidence type="ECO:0000256" key="3">
    <source>
        <dbReference type="ARBA" id="ARBA00022771"/>
    </source>
</evidence>
<dbReference type="PROSITE" id="PS00028">
    <property type="entry name" value="ZINC_FINGER_C2H2_1"/>
    <property type="match status" value="1"/>
</dbReference>
<feature type="compositionally biased region" description="Low complexity" evidence="7">
    <location>
        <begin position="11"/>
        <end position="27"/>
    </location>
</feature>
<evidence type="ECO:0000259" key="8">
    <source>
        <dbReference type="PROSITE" id="PS50157"/>
    </source>
</evidence>
<dbReference type="Proteomes" id="UP000515211">
    <property type="component" value="Chromosome 2"/>
</dbReference>
<evidence type="ECO:0000256" key="2">
    <source>
        <dbReference type="ARBA" id="ARBA00022723"/>
    </source>
</evidence>
<evidence type="ECO:0000256" key="1">
    <source>
        <dbReference type="ARBA" id="ARBA00004123"/>
    </source>
</evidence>
<keyword evidence="2" id="KW-0479">Metal-binding</keyword>
<organism evidence="9 10">
    <name type="scientific">Arachis duranensis</name>
    <name type="common">Wild peanut</name>
    <dbReference type="NCBI Taxonomy" id="130453"/>
    <lineage>
        <taxon>Eukaryota</taxon>
        <taxon>Viridiplantae</taxon>
        <taxon>Streptophyta</taxon>
        <taxon>Embryophyta</taxon>
        <taxon>Tracheophyta</taxon>
        <taxon>Spermatophyta</taxon>
        <taxon>Magnoliopsida</taxon>
        <taxon>eudicotyledons</taxon>
        <taxon>Gunneridae</taxon>
        <taxon>Pentapetalae</taxon>
        <taxon>rosids</taxon>
        <taxon>fabids</taxon>
        <taxon>Fabales</taxon>
        <taxon>Fabaceae</taxon>
        <taxon>Papilionoideae</taxon>
        <taxon>50 kb inversion clade</taxon>
        <taxon>dalbergioids sensu lato</taxon>
        <taxon>Dalbergieae</taxon>
        <taxon>Pterocarpus clade</taxon>
        <taxon>Arachis</taxon>
    </lineage>
</organism>
<feature type="region of interest" description="Disordered" evidence="7">
    <location>
        <begin position="246"/>
        <end position="286"/>
    </location>
</feature>
<gene>
    <name evidence="10" type="primary">LOC107474629</name>
</gene>
<dbReference type="InterPro" id="IPR013087">
    <property type="entry name" value="Znf_C2H2_type"/>
</dbReference>
<evidence type="ECO:0000256" key="5">
    <source>
        <dbReference type="ARBA" id="ARBA00023242"/>
    </source>
</evidence>
<feature type="region of interest" description="Disordered" evidence="7">
    <location>
        <begin position="74"/>
        <end position="103"/>
    </location>
</feature>
<name>A0A6P4CDQ5_ARADU</name>
<dbReference type="KEGG" id="adu:107474629"/>
<evidence type="ECO:0000256" key="7">
    <source>
        <dbReference type="SAM" id="MobiDB-lite"/>
    </source>
</evidence>
<dbReference type="GO" id="GO:0009788">
    <property type="term" value="P:negative regulation of abscisic acid-activated signaling pathway"/>
    <property type="evidence" value="ECO:0007669"/>
    <property type="project" value="InterPro"/>
</dbReference>
<feature type="compositionally biased region" description="Basic and acidic residues" evidence="7">
    <location>
        <begin position="90"/>
        <end position="103"/>
    </location>
</feature>
<dbReference type="InterPro" id="IPR036236">
    <property type="entry name" value="Znf_C2H2_sf"/>
</dbReference>
<feature type="domain" description="C2H2-type" evidence="8">
    <location>
        <begin position="108"/>
        <end position="135"/>
    </location>
</feature>
<dbReference type="PROSITE" id="PS50157">
    <property type="entry name" value="ZINC_FINGER_C2H2_2"/>
    <property type="match status" value="1"/>
</dbReference>
<keyword evidence="4" id="KW-0862">Zinc</keyword>
<evidence type="ECO:0000313" key="10">
    <source>
        <dbReference type="RefSeq" id="XP_015949752.1"/>
    </source>
</evidence>
<keyword evidence="5" id="KW-0539">Nucleus</keyword>
<dbReference type="GeneID" id="107474629"/>
<dbReference type="RefSeq" id="XP_015949752.1">
    <property type="nucleotide sequence ID" value="XM_016094266.1"/>
</dbReference>
<evidence type="ECO:0000313" key="9">
    <source>
        <dbReference type="Proteomes" id="UP000515211"/>
    </source>
</evidence>
<protein>
    <submittedName>
        <fullName evidence="10">Zinc finger protein GIS-like</fullName>
    </submittedName>
</protein>
<evidence type="ECO:0000256" key="6">
    <source>
        <dbReference type="PROSITE-ProRule" id="PRU00042"/>
    </source>
</evidence>
<dbReference type="SUPFAM" id="SSF57667">
    <property type="entry name" value="beta-beta-alpha zinc fingers"/>
    <property type="match status" value="1"/>
</dbReference>
<feature type="region of interest" description="Disordered" evidence="7">
    <location>
        <begin position="1"/>
        <end position="32"/>
    </location>
</feature>
<dbReference type="Gene3D" id="3.30.160.60">
    <property type="entry name" value="Classic Zinc Finger"/>
    <property type="match status" value="1"/>
</dbReference>
<dbReference type="PANTHER" id="PTHR47287">
    <property type="entry name" value="C2H2 AND C2HC ZINC FINGERS SUPERFAMILY PROTEIN"/>
    <property type="match status" value="1"/>
</dbReference>
<dbReference type="OrthoDB" id="1736050at2759"/>
<reference evidence="9" key="1">
    <citation type="journal article" date="2016" name="Nat. Genet.">
        <title>The genome sequences of Arachis duranensis and Arachis ipaensis, the diploid ancestors of cultivated peanut.</title>
        <authorList>
            <person name="Bertioli D.J."/>
            <person name="Cannon S.B."/>
            <person name="Froenicke L."/>
            <person name="Huang G."/>
            <person name="Farmer A.D."/>
            <person name="Cannon E.K."/>
            <person name="Liu X."/>
            <person name="Gao D."/>
            <person name="Clevenger J."/>
            <person name="Dash S."/>
            <person name="Ren L."/>
            <person name="Moretzsohn M.C."/>
            <person name="Shirasawa K."/>
            <person name="Huang W."/>
            <person name="Vidigal B."/>
            <person name="Abernathy B."/>
            <person name="Chu Y."/>
            <person name="Niederhuth C.E."/>
            <person name="Umale P."/>
            <person name="Araujo A.C."/>
            <person name="Kozik A."/>
            <person name="Kim K.D."/>
            <person name="Burow M.D."/>
            <person name="Varshney R.K."/>
            <person name="Wang X."/>
            <person name="Zhang X."/>
            <person name="Barkley N."/>
            <person name="Guimaraes P.M."/>
            <person name="Isobe S."/>
            <person name="Guo B."/>
            <person name="Liao B."/>
            <person name="Stalker H.T."/>
            <person name="Schmitz R.J."/>
            <person name="Scheffler B.E."/>
            <person name="Leal-Bertioli S.C."/>
            <person name="Xun X."/>
            <person name="Jackson S.A."/>
            <person name="Michelmore R."/>
            <person name="Ozias-Akins P."/>
        </authorList>
    </citation>
    <scope>NUCLEOTIDE SEQUENCE [LARGE SCALE GENOMIC DNA]</scope>
    <source>
        <strain evidence="9">cv. V14167</strain>
    </source>
</reference>
<accession>A0A6P4CDQ5</accession>
<evidence type="ECO:0000256" key="4">
    <source>
        <dbReference type="ARBA" id="ARBA00022833"/>
    </source>
</evidence>
<keyword evidence="3 6" id="KW-0863">Zinc-finger</keyword>
<dbReference type="GO" id="GO:0008270">
    <property type="term" value="F:zinc ion binding"/>
    <property type="evidence" value="ECO:0007669"/>
    <property type="project" value="UniProtKB-KW"/>
</dbReference>
<feature type="compositionally biased region" description="Polar residues" evidence="7">
    <location>
        <begin position="246"/>
        <end position="256"/>
    </location>
</feature>
<reference evidence="10" key="2">
    <citation type="submission" date="2025-08" db="UniProtKB">
        <authorList>
            <consortium name="RefSeq"/>
        </authorList>
    </citation>
    <scope>IDENTIFICATION</scope>
    <source>
        <tissue evidence="10">Whole plant</tissue>
    </source>
</reference>
<dbReference type="GO" id="GO:0005634">
    <property type="term" value="C:nucleus"/>
    <property type="evidence" value="ECO:0007669"/>
    <property type="project" value="UniProtKB-SubCell"/>
</dbReference>
<feature type="compositionally biased region" description="Basic and acidic residues" evidence="7">
    <location>
        <begin position="258"/>
        <end position="271"/>
    </location>
</feature>
<proteinExistence type="predicted"/>